<dbReference type="SUPFAM" id="SSF81296">
    <property type="entry name" value="E set domains"/>
    <property type="match status" value="2"/>
</dbReference>
<evidence type="ECO:0000313" key="7">
    <source>
        <dbReference type="Proteomes" id="UP000663829"/>
    </source>
</evidence>
<accession>A0A814D8M8</accession>
<proteinExistence type="inferred from homology"/>
<dbReference type="GO" id="GO:0015031">
    <property type="term" value="P:protein transport"/>
    <property type="evidence" value="ECO:0007669"/>
    <property type="project" value="TreeGrafter"/>
</dbReference>
<dbReference type="Gene3D" id="2.60.40.640">
    <property type="match status" value="2"/>
</dbReference>
<dbReference type="InterPro" id="IPR014756">
    <property type="entry name" value="Ig_E-set"/>
</dbReference>
<dbReference type="Proteomes" id="UP000681722">
    <property type="component" value="Unassembled WGS sequence"/>
</dbReference>
<organism evidence="4 7">
    <name type="scientific">Didymodactylos carnosus</name>
    <dbReference type="NCBI Taxonomy" id="1234261"/>
    <lineage>
        <taxon>Eukaryota</taxon>
        <taxon>Metazoa</taxon>
        <taxon>Spiralia</taxon>
        <taxon>Gnathifera</taxon>
        <taxon>Rotifera</taxon>
        <taxon>Eurotatoria</taxon>
        <taxon>Bdelloidea</taxon>
        <taxon>Philodinida</taxon>
        <taxon>Philodinidae</taxon>
        <taxon>Didymodactylos</taxon>
    </lineage>
</organism>
<protein>
    <recommendedName>
        <fullName evidence="2">Arrestin C-terminal-like domain-containing protein</fullName>
    </recommendedName>
</protein>
<evidence type="ECO:0000259" key="2">
    <source>
        <dbReference type="SMART" id="SM01017"/>
    </source>
</evidence>
<sequence length="323" mass="37472">MKRKVTITFDRPETSFYFCDEILSGTIDFDSFHDLKIDKIKVTLVGEAAYTVGKTRTKFYHVPFLRRKLIMTPFPEQVSEDHYSWPFSIQLPYTSPPTINLIQSYPSIRYYLEVVVIKSWYKLAQRETKQFIIIPHTTNVQYPTIVTNHNRKGVVLIGKVDKGEYFPGETIISTLKINNPKQVVIKHIDVALVECLEVSHDISEHILSTITLPNIVNRHDESILDTFSIKIPSEIYLPPSYAYMFHVHGQKIHIDITYRLKFLVKAEGVLTDFKAILPITIGSNYHPTNNFTHQFFYAIETEELPPQYESPPTYESLFQSDSF</sequence>
<dbReference type="GO" id="GO:0005737">
    <property type="term" value="C:cytoplasm"/>
    <property type="evidence" value="ECO:0007669"/>
    <property type="project" value="TreeGrafter"/>
</dbReference>
<dbReference type="Pfam" id="PF00339">
    <property type="entry name" value="Arrestin_N"/>
    <property type="match status" value="1"/>
</dbReference>
<dbReference type="OrthoDB" id="2333384at2759"/>
<dbReference type="Pfam" id="PF02752">
    <property type="entry name" value="Arrestin_C"/>
    <property type="match status" value="1"/>
</dbReference>
<evidence type="ECO:0000256" key="1">
    <source>
        <dbReference type="ARBA" id="ARBA00005298"/>
    </source>
</evidence>
<dbReference type="InterPro" id="IPR014752">
    <property type="entry name" value="Arrestin-like_C"/>
</dbReference>
<dbReference type="Proteomes" id="UP000677228">
    <property type="component" value="Unassembled WGS sequence"/>
</dbReference>
<dbReference type="AlphaFoldDB" id="A0A814D8M8"/>
<dbReference type="InterPro" id="IPR050357">
    <property type="entry name" value="Arrestin_domain-protein"/>
</dbReference>
<dbReference type="EMBL" id="CAJNOK010004556">
    <property type="protein sequence ID" value="CAF0941534.1"/>
    <property type="molecule type" value="Genomic_DNA"/>
</dbReference>
<evidence type="ECO:0000313" key="4">
    <source>
        <dbReference type="EMBL" id="CAF0951013.1"/>
    </source>
</evidence>
<feature type="domain" description="Arrestin C-terminal-like" evidence="2">
    <location>
        <begin position="1"/>
        <end position="136"/>
    </location>
</feature>
<dbReference type="InterPro" id="IPR011022">
    <property type="entry name" value="Arrestin_C-like"/>
</dbReference>
<evidence type="ECO:0000313" key="5">
    <source>
        <dbReference type="EMBL" id="CAF3716600.1"/>
    </source>
</evidence>
<name>A0A814D8M8_9BILA</name>
<dbReference type="EMBL" id="CAJNOQ010002311">
    <property type="protein sequence ID" value="CAF0951013.1"/>
    <property type="molecule type" value="Genomic_DNA"/>
</dbReference>
<reference evidence="4" key="1">
    <citation type="submission" date="2021-02" db="EMBL/GenBank/DDBJ databases">
        <authorList>
            <person name="Nowell W R."/>
        </authorList>
    </citation>
    <scope>NUCLEOTIDE SEQUENCE</scope>
</reference>
<dbReference type="EMBL" id="CAJOBA010004561">
    <property type="protein sequence ID" value="CAF3716600.1"/>
    <property type="molecule type" value="Genomic_DNA"/>
</dbReference>
<evidence type="ECO:0000313" key="6">
    <source>
        <dbReference type="EMBL" id="CAF3726712.1"/>
    </source>
</evidence>
<dbReference type="PANTHER" id="PTHR11188:SF17">
    <property type="entry name" value="FI21816P1"/>
    <property type="match status" value="1"/>
</dbReference>
<dbReference type="InterPro" id="IPR011021">
    <property type="entry name" value="Arrestin-like_N"/>
</dbReference>
<comment type="similarity">
    <text evidence="1">Belongs to the arrestin family.</text>
</comment>
<keyword evidence="7" id="KW-1185">Reference proteome</keyword>
<gene>
    <name evidence="4" type="ORF">GPM918_LOCUS11243</name>
    <name evidence="3" type="ORF">OVA965_LOCUS11663</name>
    <name evidence="6" type="ORF">SRO942_LOCUS11242</name>
    <name evidence="5" type="ORF">TMI583_LOCUS11667</name>
</gene>
<dbReference type="Proteomes" id="UP000682733">
    <property type="component" value="Unassembled WGS sequence"/>
</dbReference>
<dbReference type="EMBL" id="CAJOBC010002310">
    <property type="protein sequence ID" value="CAF3726712.1"/>
    <property type="molecule type" value="Genomic_DNA"/>
</dbReference>
<dbReference type="SMART" id="SM01017">
    <property type="entry name" value="Arrestin_C"/>
    <property type="match status" value="2"/>
</dbReference>
<evidence type="ECO:0000313" key="3">
    <source>
        <dbReference type="EMBL" id="CAF0941534.1"/>
    </source>
</evidence>
<dbReference type="Proteomes" id="UP000663829">
    <property type="component" value="Unassembled WGS sequence"/>
</dbReference>
<comment type="caution">
    <text evidence="4">The sequence shown here is derived from an EMBL/GenBank/DDBJ whole genome shotgun (WGS) entry which is preliminary data.</text>
</comment>
<dbReference type="PANTHER" id="PTHR11188">
    <property type="entry name" value="ARRESTIN DOMAIN CONTAINING PROTEIN"/>
    <property type="match status" value="1"/>
</dbReference>
<feature type="domain" description="Arrestin C-terminal-like" evidence="2">
    <location>
        <begin position="150"/>
        <end position="286"/>
    </location>
</feature>